<feature type="coiled-coil region" evidence="1">
    <location>
        <begin position="423"/>
        <end position="463"/>
    </location>
</feature>
<dbReference type="AlphaFoldDB" id="A0A3M0Z0J7"/>
<feature type="transmembrane region" description="Helical" evidence="3">
    <location>
        <begin position="370"/>
        <end position="392"/>
    </location>
</feature>
<feature type="compositionally biased region" description="Polar residues" evidence="2">
    <location>
        <begin position="276"/>
        <end position="293"/>
    </location>
</feature>
<evidence type="ECO:0000256" key="2">
    <source>
        <dbReference type="SAM" id="MobiDB-lite"/>
    </source>
</evidence>
<keyword evidence="3" id="KW-0472">Membrane</keyword>
<feature type="region of interest" description="Disordered" evidence="2">
    <location>
        <begin position="221"/>
        <end position="241"/>
    </location>
</feature>
<name>A0A3M0Z0J7_9BACT</name>
<evidence type="ECO:0000313" key="5">
    <source>
        <dbReference type="Proteomes" id="UP000269410"/>
    </source>
</evidence>
<feature type="transmembrane region" description="Helical" evidence="3">
    <location>
        <begin position="413"/>
        <end position="430"/>
    </location>
</feature>
<comment type="caution">
    <text evidence="4">The sequence shown here is derived from an EMBL/GenBank/DDBJ whole genome shotgun (WGS) entry which is preliminary data.</text>
</comment>
<keyword evidence="3" id="KW-1133">Transmembrane helix</keyword>
<evidence type="ECO:0000313" key="4">
    <source>
        <dbReference type="EMBL" id="RMD77167.1"/>
    </source>
</evidence>
<evidence type="ECO:0000256" key="3">
    <source>
        <dbReference type="SAM" id="Phobius"/>
    </source>
</evidence>
<dbReference type="SUPFAM" id="SSF63825">
    <property type="entry name" value="YWTD domain"/>
    <property type="match status" value="1"/>
</dbReference>
<organism evidence="4 5">
    <name type="scientific">Candidatus Dojkabacteria bacterium</name>
    <dbReference type="NCBI Taxonomy" id="2099670"/>
    <lineage>
        <taxon>Bacteria</taxon>
        <taxon>Candidatus Dojkabacteria</taxon>
    </lineage>
</organism>
<keyword evidence="3" id="KW-0812">Transmembrane</keyword>
<feature type="compositionally biased region" description="Basic and acidic residues" evidence="2">
    <location>
        <begin position="223"/>
        <end position="241"/>
    </location>
</feature>
<proteinExistence type="predicted"/>
<gene>
    <name evidence="4" type="ORF">D6810_01770</name>
</gene>
<dbReference type="Proteomes" id="UP000269410">
    <property type="component" value="Unassembled WGS sequence"/>
</dbReference>
<dbReference type="EMBL" id="RFKV01000057">
    <property type="protein sequence ID" value="RMD77167.1"/>
    <property type="molecule type" value="Genomic_DNA"/>
</dbReference>
<accession>A0A3M0Z0J7</accession>
<feature type="region of interest" description="Disordered" evidence="2">
    <location>
        <begin position="276"/>
        <end position="296"/>
    </location>
</feature>
<reference evidence="4 5" key="1">
    <citation type="submission" date="2018-10" db="EMBL/GenBank/DDBJ databases">
        <title>Thermophilic Lithotrophy and Phototrophy in an Intertidal, Iron-rich, Geothermal Spring.</title>
        <authorList>
            <person name="Ward L.M."/>
            <person name="Idei A."/>
            <person name="Nakagawa M."/>
            <person name="Ueno Y."/>
            <person name="Fischer W."/>
            <person name="Mcglynn S.E."/>
        </authorList>
    </citation>
    <scope>NUCLEOTIDE SEQUENCE [LARGE SCALE GENOMIC DNA]</scope>
    <source>
        <strain evidence="4">J137</strain>
    </source>
</reference>
<protein>
    <submittedName>
        <fullName evidence="4">Uncharacterized protein</fullName>
    </submittedName>
</protein>
<evidence type="ECO:0000256" key="1">
    <source>
        <dbReference type="SAM" id="Coils"/>
    </source>
</evidence>
<keyword evidence="1" id="KW-0175">Coiled coil</keyword>
<sequence length="811" mass="92115">MSKNKFVSDFKIVNNQENKYFSIFGNQITLETVSSDLSGNVIEMIILAEIAADRKKEDLSKFNKFICEDLFLFLSTEITAGKSYLDVLDQVQSRIESIVSNLIEKDEILSKTGIDLNILLTLREDLYFYLYLFGNGEAILLREDKLISLTDLLKERSKTSYSKMGSMQLKVEDRIILSLGSYGSTDLLRDCLSELSFEKLSDDVSYCTLIIANENDSWPDNFEDYKSQQSEERENNNLKEEKSAVLKTSQIKGNKFPEILKTFGISLGNWIKNMSSPKSRSSLINSGSIPQTSSDEKDIKNHELISMSNKSEPLEPVECTDPGNPEDFESPRVGLILEKVKSFAFFLVQKSLKIKSDLIKSKIFISLKSAIFRMLTFLKQFFLVNFVGTVYFDKFDRRRILSRQSRNLTRNRLILVVIIFALLIFVNNSIQQAEQQRKELERIEKLTSQLRTFQNRLQSVKSQIIFGPEISPNRRVAINTELRSLETNIKNTPQISEINKLEYDKLLADLQSTFDEVNQIQGLKNVNVISDISLYYADANPSSMTISGQSIFVSDENRSVIYRLPISGLGLAPQVFVTGLVKPYLLLTDPEGNVVFFDNDVMASVGRFSSTQESVLTRFQGLTLSSVGRPKSASIFKGNGAIYEIRPNNKQVFKRDKLSSTFVSGGAVPTNDSTNWLTDNRLSSAVEIKTPYTVYVLTQSDGLLRFLSGKDTNLDFEKFQNMSREDFNSIKNCSSFDVTDKYLVFADNTQSRLMILEKIGDEINFQGYRFLKSIQYRGNLNLMRNMKKVLIDNSTNSVIVLDGSKILQVSM</sequence>